<accession>A0A8H4IH14</accession>
<keyword evidence="4" id="KW-0479">Metal-binding</keyword>
<dbReference type="PANTHER" id="PTHR11474:SF76">
    <property type="entry name" value="SHKT DOMAIN-CONTAINING PROTEIN"/>
    <property type="match status" value="1"/>
</dbReference>
<evidence type="ECO:0000256" key="5">
    <source>
        <dbReference type="ARBA" id="ARBA00023002"/>
    </source>
</evidence>
<evidence type="ECO:0000256" key="9">
    <source>
        <dbReference type="ARBA" id="ARBA00048233"/>
    </source>
</evidence>
<dbReference type="Pfam" id="PF00264">
    <property type="entry name" value="Tyrosinase"/>
    <property type="match status" value="1"/>
</dbReference>
<dbReference type="GO" id="GO:0046872">
    <property type="term" value="F:metal ion binding"/>
    <property type="evidence" value="ECO:0007669"/>
    <property type="project" value="UniProtKB-KW"/>
</dbReference>
<evidence type="ECO:0000259" key="12">
    <source>
        <dbReference type="PROSITE" id="PS00498"/>
    </source>
</evidence>
<dbReference type="GO" id="GO:0004503">
    <property type="term" value="F:tyrosinase activity"/>
    <property type="evidence" value="ECO:0007669"/>
    <property type="project" value="UniProtKB-EC"/>
</dbReference>
<feature type="chain" id="PRO_5034930705" description="tyrosinase" evidence="11">
    <location>
        <begin position="26"/>
        <end position="648"/>
    </location>
</feature>
<comment type="catalytic activity">
    <reaction evidence="10">
        <text>L-tyrosine + O2 = L-dopaquinone + H2O</text>
        <dbReference type="Rhea" id="RHEA:18117"/>
        <dbReference type="ChEBI" id="CHEBI:15377"/>
        <dbReference type="ChEBI" id="CHEBI:15379"/>
        <dbReference type="ChEBI" id="CHEBI:57924"/>
        <dbReference type="ChEBI" id="CHEBI:58315"/>
        <dbReference type="EC" id="1.14.18.1"/>
    </reaction>
</comment>
<comment type="cofactor">
    <cofactor evidence="1">
        <name>Cu(2+)</name>
        <dbReference type="ChEBI" id="CHEBI:29036"/>
    </cofactor>
</comment>
<dbReference type="InterPro" id="IPR002227">
    <property type="entry name" value="Tyrosinase_Cu-bd"/>
</dbReference>
<dbReference type="EMBL" id="WWBZ02000082">
    <property type="protein sequence ID" value="KAF4301022.1"/>
    <property type="molecule type" value="Genomic_DNA"/>
</dbReference>
<dbReference type="EC" id="1.14.18.1" evidence="3"/>
<proteinExistence type="inferred from homology"/>
<dbReference type="GO" id="GO:0042438">
    <property type="term" value="P:melanin biosynthetic process"/>
    <property type="evidence" value="ECO:0007669"/>
    <property type="project" value="UniProtKB-KW"/>
</dbReference>
<protein>
    <recommendedName>
        <fullName evidence="3">tyrosinase</fullName>
        <ecNumber evidence="3">1.14.18.1</ecNumber>
    </recommendedName>
</protein>
<dbReference type="Pfam" id="PF18132">
    <property type="entry name" value="Tyrosinase_C"/>
    <property type="match status" value="1"/>
</dbReference>
<dbReference type="PROSITE" id="PS00498">
    <property type="entry name" value="TYROSINASE_2"/>
    <property type="match status" value="1"/>
</dbReference>
<evidence type="ECO:0000256" key="8">
    <source>
        <dbReference type="ARBA" id="ARBA00023101"/>
    </source>
</evidence>
<evidence type="ECO:0000313" key="13">
    <source>
        <dbReference type="EMBL" id="KAF4301022.1"/>
    </source>
</evidence>
<keyword evidence="14" id="KW-1185">Reference proteome</keyword>
<evidence type="ECO:0000313" key="14">
    <source>
        <dbReference type="Proteomes" id="UP000572817"/>
    </source>
</evidence>
<name>A0A8H4IH14_9PEZI</name>
<reference evidence="13" key="1">
    <citation type="submission" date="2020-04" db="EMBL/GenBank/DDBJ databases">
        <title>Genome Assembly and Annotation of Botryosphaeria dothidea sdau 11-99, a Latent Pathogen of Apple Fruit Ring Rot in China.</title>
        <authorList>
            <person name="Yu C."/>
            <person name="Diao Y."/>
            <person name="Lu Q."/>
            <person name="Zhao J."/>
            <person name="Cui S."/>
            <person name="Peng C."/>
            <person name="He B."/>
            <person name="Liu H."/>
        </authorList>
    </citation>
    <scope>NUCLEOTIDE SEQUENCE [LARGE SCALE GENOMIC DNA]</scope>
    <source>
        <strain evidence="13">Sdau11-99</strain>
    </source>
</reference>
<dbReference type="PRINTS" id="PR00092">
    <property type="entry name" value="TYROSINASE"/>
</dbReference>
<feature type="signal peptide" evidence="11">
    <location>
        <begin position="1"/>
        <end position="25"/>
    </location>
</feature>
<dbReference type="InterPro" id="IPR041640">
    <property type="entry name" value="Tyrosinase_C"/>
</dbReference>
<comment type="caution">
    <text evidence="13">The sequence shown here is derived from an EMBL/GenBank/DDBJ whole genome shotgun (WGS) entry which is preliminary data.</text>
</comment>
<dbReference type="InterPro" id="IPR008922">
    <property type="entry name" value="Di-copper_centre_dom_sf"/>
</dbReference>
<dbReference type="OrthoDB" id="6132182at2759"/>
<evidence type="ECO:0000256" key="1">
    <source>
        <dbReference type="ARBA" id="ARBA00001973"/>
    </source>
</evidence>
<dbReference type="SUPFAM" id="SSF48056">
    <property type="entry name" value="Di-copper centre-containing domain"/>
    <property type="match status" value="1"/>
</dbReference>
<keyword evidence="8" id="KW-0470">Melanin biosynthesis</keyword>
<dbReference type="AlphaFoldDB" id="A0A8H4IH14"/>
<dbReference type="PANTHER" id="PTHR11474">
    <property type="entry name" value="TYROSINASE FAMILY MEMBER"/>
    <property type="match status" value="1"/>
</dbReference>
<organism evidence="13 14">
    <name type="scientific">Botryosphaeria dothidea</name>
    <dbReference type="NCBI Taxonomy" id="55169"/>
    <lineage>
        <taxon>Eukaryota</taxon>
        <taxon>Fungi</taxon>
        <taxon>Dikarya</taxon>
        <taxon>Ascomycota</taxon>
        <taxon>Pezizomycotina</taxon>
        <taxon>Dothideomycetes</taxon>
        <taxon>Dothideomycetes incertae sedis</taxon>
        <taxon>Botryosphaeriales</taxon>
        <taxon>Botryosphaeriaceae</taxon>
        <taxon>Botryosphaeria</taxon>
    </lineage>
</organism>
<gene>
    <name evidence="13" type="ORF">GTA08_BOTSDO10559</name>
</gene>
<keyword evidence="7" id="KW-0503">Monooxygenase</keyword>
<comment type="similarity">
    <text evidence="2">Belongs to the tyrosinase family.</text>
</comment>
<sequence>MRSAFGCGLLALAISGSSLLSAVTASPLIHNRPSVHEVGRRQDTGNTPLVITGVSQNDVQVRLEIRELAKNDIQWSLFLLGMQKFQKVEQAEKTSWYSVSAIHGKPYAVWDGVESEGSDQSGYCLHSSNLFLSWHRPYIALWEQILQGIILEIANEWTGPEKESLIEAANAFRFPFWDWAVLPPNGETNVPPFFTQPTIDLKLPNGTTTIDNPLYSYKFNPLDTQAMYDSGDRQFSVYSETKRYPTDTTANARSQENGVINNMNNLRPQLRDALYDLFTNYDNYTVFSNMASYHPDQYQSIETIHGWVHNYVGGKNGHMLAVPFSAFDPLFMLHHTNIDRCFAIWQALHPDSYVEAEAQDYSSFMVNSGTVLDADSPLYPFHSNENGDFWTSNSVRDVKTFSYTYSEIQDNPDKATLTATINKLYGQSTVSHKTKRTTDILEIGEVVDGVINGVAETVEKLVQPGQIDADAAKKDQKRFEYTANIKIDKCALGGSGSIYLFIGDFNDEPDQWRTDEHLAGASPLFVMDSGAVANGVSKDIYAAVSLTRELEQRVASKDLGCMDPSEVIPYLSENLQWRIAKPDGSPVSADQVSGLQISIVKAEYRPASSDCEFPERVGAYETLSQITCGKAGGLSASNLIGLKGSSHH</sequence>
<keyword evidence="11" id="KW-0732">Signal</keyword>
<feature type="domain" description="Tyrosinase copper-binding" evidence="12">
    <location>
        <begin position="328"/>
        <end position="339"/>
    </location>
</feature>
<comment type="catalytic activity">
    <reaction evidence="9">
        <text>2 L-dopa + O2 = 2 L-dopaquinone + 2 H2O</text>
        <dbReference type="Rhea" id="RHEA:34287"/>
        <dbReference type="ChEBI" id="CHEBI:15377"/>
        <dbReference type="ChEBI" id="CHEBI:15379"/>
        <dbReference type="ChEBI" id="CHEBI:57504"/>
        <dbReference type="ChEBI" id="CHEBI:57924"/>
        <dbReference type="EC" id="1.14.18.1"/>
    </reaction>
</comment>
<evidence type="ECO:0000256" key="2">
    <source>
        <dbReference type="ARBA" id="ARBA00009928"/>
    </source>
</evidence>
<evidence type="ECO:0000256" key="3">
    <source>
        <dbReference type="ARBA" id="ARBA00011906"/>
    </source>
</evidence>
<keyword evidence="6" id="KW-0186">Copper</keyword>
<dbReference type="Gene3D" id="1.10.1280.10">
    <property type="entry name" value="Di-copper center containing domain from catechol oxidase"/>
    <property type="match status" value="1"/>
</dbReference>
<dbReference type="Proteomes" id="UP000572817">
    <property type="component" value="Unassembled WGS sequence"/>
</dbReference>
<evidence type="ECO:0000256" key="7">
    <source>
        <dbReference type="ARBA" id="ARBA00023033"/>
    </source>
</evidence>
<keyword evidence="5" id="KW-0560">Oxidoreductase</keyword>
<evidence type="ECO:0000256" key="11">
    <source>
        <dbReference type="SAM" id="SignalP"/>
    </source>
</evidence>
<dbReference type="InterPro" id="IPR050316">
    <property type="entry name" value="Tyrosinase/Hemocyanin"/>
</dbReference>
<evidence type="ECO:0000256" key="10">
    <source>
        <dbReference type="ARBA" id="ARBA00048881"/>
    </source>
</evidence>
<evidence type="ECO:0000256" key="6">
    <source>
        <dbReference type="ARBA" id="ARBA00023008"/>
    </source>
</evidence>
<evidence type="ECO:0000256" key="4">
    <source>
        <dbReference type="ARBA" id="ARBA00022723"/>
    </source>
</evidence>